<sequence length="146" mass="16842">MTAIRLPSRPRVGDVVNLPNGKRVRVANIGVPWIQPPASVCDDPECPWHGNLKIRLKFLEVTVESVRMHRSAVVIHEYVHYVPKYKRYERRRKKMHVRVPECVEVKPGDKVIIAEARPLAKTIAWVVIGKREDVTPWTAKREILQA</sequence>
<accession>A0ACC6V0Z5</accession>
<keyword evidence="1" id="KW-0687">Ribonucleoprotein</keyword>
<gene>
    <name evidence="1" type="ORF">TU35_003475</name>
</gene>
<comment type="caution">
    <text evidence="1">The sequence shown here is derived from an EMBL/GenBank/DDBJ whole genome shotgun (WGS) entry which is preliminary data.</text>
</comment>
<dbReference type="EMBL" id="JZWT02000007">
    <property type="protein sequence ID" value="MFB6490300.1"/>
    <property type="molecule type" value="Genomic_DNA"/>
</dbReference>
<evidence type="ECO:0000313" key="2">
    <source>
        <dbReference type="Proteomes" id="UP000033636"/>
    </source>
</evidence>
<reference evidence="1" key="1">
    <citation type="submission" date="2024-07" db="EMBL/GenBank/DDBJ databases">
        <title>Metagenome and Metagenome-Assembled Genomes of Archaea from a hot spring from the geothermal field of Los Azufres, Mexico.</title>
        <authorList>
            <person name="Marin-Paredes R."/>
            <person name="Martinez-Romero E."/>
            <person name="Servin-Garciduenas L.E."/>
        </authorList>
    </citation>
    <scope>NUCLEOTIDE SEQUENCE</scope>
</reference>
<keyword evidence="1" id="KW-0689">Ribosomal protein</keyword>
<proteinExistence type="predicted"/>
<evidence type="ECO:0000313" key="1">
    <source>
        <dbReference type="EMBL" id="MFB6490300.1"/>
    </source>
</evidence>
<dbReference type="Proteomes" id="UP000033636">
    <property type="component" value="Unassembled WGS sequence"/>
</dbReference>
<protein>
    <submittedName>
        <fullName evidence="1">30S ribosomal protein S17</fullName>
    </submittedName>
</protein>
<organism evidence="1 2">
    <name type="scientific">Thermoproteus sp. AZ2</name>
    <dbReference type="NCBI Taxonomy" id="1609232"/>
    <lineage>
        <taxon>Archaea</taxon>
        <taxon>Thermoproteota</taxon>
        <taxon>Thermoprotei</taxon>
        <taxon>Thermoproteales</taxon>
        <taxon>Thermoproteaceae</taxon>
        <taxon>Thermoproteus</taxon>
    </lineage>
</organism>
<name>A0ACC6V0Z5_9CREN</name>